<feature type="transmembrane region" description="Helical" evidence="12">
    <location>
        <begin position="37"/>
        <end position="56"/>
    </location>
</feature>
<comment type="subunit">
    <text evidence="9">At low DSF concentrations, interacts with RpfF.</text>
</comment>
<reference evidence="15" key="1">
    <citation type="journal article" date="2017" name="Genome Announc.">
        <title>Draft Genome Sequence of Terrimicrobium sacchariphilum NM-5T, a Facultative Anaerobic Soil Bacterium of the Class Spartobacteria.</title>
        <authorList>
            <person name="Qiu Y.L."/>
            <person name="Tourlousse D.M."/>
            <person name="Matsuura N."/>
            <person name="Ohashi A."/>
            <person name="Sekiguchi Y."/>
        </authorList>
    </citation>
    <scope>NUCLEOTIDE SEQUENCE [LARGE SCALE GENOMIC DNA]</scope>
    <source>
        <strain evidence="15">NM-5</strain>
    </source>
</reference>
<evidence type="ECO:0000256" key="11">
    <source>
        <dbReference type="SAM" id="Coils"/>
    </source>
</evidence>
<feature type="transmembrane region" description="Helical" evidence="12">
    <location>
        <begin position="146"/>
        <end position="167"/>
    </location>
</feature>
<dbReference type="Gene3D" id="1.10.287.130">
    <property type="match status" value="1"/>
</dbReference>
<keyword evidence="3" id="KW-0597">Phosphoprotein</keyword>
<evidence type="ECO:0000256" key="7">
    <source>
        <dbReference type="ARBA" id="ARBA00022840"/>
    </source>
</evidence>
<dbReference type="InterPro" id="IPR013656">
    <property type="entry name" value="PAS_4"/>
</dbReference>
<sequence length="591" mass="64943">MSFAWQFFVALIASGLAFALSAIAYRRVQILATRPYAIALVLVGIWCILAAAEVSSTTVADKVLLLKLRFTILPFVPLLFAEAVHRLVKGTRFLVRERLYLSLIIPLSMLVVAWTPRLGSLWIDDIRLTRNSEFAVLVYRVGPMTIVYFTFVAVFAITALYWLAAHLRHAPPWSRRGEFLMFMSGLLPTAVNGLFMVGWSPTMGFNYTPIVLAFTAWLAIWALLGSRMDDLAPVARVLLVEHLKECLIVIDSRGLVLDLNRAACRAFDVAAKVALDRPVQRLLRGWSGVTNLLEQRAVENVEVEVSAGGIWECSIIPVPEDAEEPSARIILLRDVTERKVADKLVQQAREEAENANRAKGRFLATMSHEVRTPMNGVIGFLDLLKTTQLSEEQADYVNLIADSSQSLLCILNDVLDYSKIEAGGMQIEHLAFSLRDVVGRVCRLQLPAAKLKGLILESKLAPDVEDIVVGDSLRLGQILTNLVSNAVKFTSTGRIDLLVKRGEGDAAIFEVIDTGIGIQSHQLSRLFKPFAQADSSTTRQFGGSGLGLVIAQSLSRMMGGDITVTSTPGEGTRFVCVVNLPAAGDRVTVNR</sequence>
<keyword evidence="12" id="KW-0472">Membrane</keyword>
<dbReference type="InterPro" id="IPR031621">
    <property type="entry name" value="HisKA_7TM"/>
</dbReference>
<dbReference type="InterPro" id="IPR004358">
    <property type="entry name" value="Sig_transdc_His_kin-like_C"/>
</dbReference>
<organism evidence="14 15">
    <name type="scientific">Terrimicrobium sacchariphilum</name>
    <dbReference type="NCBI Taxonomy" id="690879"/>
    <lineage>
        <taxon>Bacteria</taxon>
        <taxon>Pseudomonadati</taxon>
        <taxon>Verrucomicrobiota</taxon>
        <taxon>Terrimicrobiia</taxon>
        <taxon>Terrimicrobiales</taxon>
        <taxon>Terrimicrobiaceae</taxon>
        <taxon>Terrimicrobium</taxon>
    </lineage>
</organism>
<dbReference type="Pfam" id="PF08448">
    <property type="entry name" value="PAS_4"/>
    <property type="match status" value="1"/>
</dbReference>
<dbReference type="GO" id="GO:0000155">
    <property type="term" value="F:phosphorelay sensor kinase activity"/>
    <property type="evidence" value="ECO:0007669"/>
    <property type="project" value="InterPro"/>
</dbReference>
<dbReference type="RefSeq" id="WP_075077410.1">
    <property type="nucleotide sequence ID" value="NZ_BDCO01000001.1"/>
</dbReference>
<dbReference type="InterPro" id="IPR036890">
    <property type="entry name" value="HATPase_C_sf"/>
</dbReference>
<dbReference type="Pfam" id="PF16927">
    <property type="entry name" value="HisKA_7TM"/>
    <property type="match status" value="1"/>
</dbReference>
<keyword evidence="7" id="KW-0067">ATP-binding</keyword>
<dbReference type="EC" id="2.7.13.3" evidence="2"/>
<evidence type="ECO:0000313" key="15">
    <source>
        <dbReference type="Proteomes" id="UP000076023"/>
    </source>
</evidence>
<dbReference type="SUPFAM" id="SSF47384">
    <property type="entry name" value="Homodimeric domain of signal transducing histidine kinase"/>
    <property type="match status" value="1"/>
</dbReference>
<keyword evidence="5" id="KW-0547">Nucleotide-binding</keyword>
<keyword evidence="8" id="KW-0902">Two-component regulatory system</keyword>
<dbReference type="InterPro" id="IPR035965">
    <property type="entry name" value="PAS-like_dom_sf"/>
</dbReference>
<dbReference type="Gene3D" id="3.30.450.20">
    <property type="entry name" value="PAS domain"/>
    <property type="match status" value="1"/>
</dbReference>
<dbReference type="PANTHER" id="PTHR43047">
    <property type="entry name" value="TWO-COMPONENT HISTIDINE PROTEIN KINASE"/>
    <property type="match status" value="1"/>
</dbReference>
<evidence type="ECO:0000256" key="8">
    <source>
        <dbReference type="ARBA" id="ARBA00023012"/>
    </source>
</evidence>
<dbReference type="InParanoid" id="A0A146G3X6"/>
<dbReference type="Gene3D" id="3.30.565.10">
    <property type="entry name" value="Histidine kinase-like ATPase, C-terminal domain"/>
    <property type="match status" value="1"/>
</dbReference>
<dbReference type="SUPFAM" id="SSF55785">
    <property type="entry name" value="PYP-like sensor domain (PAS domain)"/>
    <property type="match status" value="1"/>
</dbReference>
<dbReference type="CDD" id="cd00082">
    <property type="entry name" value="HisKA"/>
    <property type="match status" value="1"/>
</dbReference>
<feature type="coiled-coil region" evidence="11">
    <location>
        <begin position="338"/>
        <end position="365"/>
    </location>
</feature>
<feature type="transmembrane region" description="Helical" evidence="12">
    <location>
        <begin position="6"/>
        <end position="25"/>
    </location>
</feature>
<gene>
    <name evidence="14" type="ORF">TSACC_164</name>
</gene>
<feature type="transmembrane region" description="Helical" evidence="12">
    <location>
        <begin position="68"/>
        <end position="88"/>
    </location>
</feature>
<protein>
    <recommendedName>
        <fullName evidence="10">Sensory/regulatory protein RpfC</fullName>
        <ecNumber evidence="2">2.7.13.3</ecNumber>
    </recommendedName>
</protein>
<dbReference type="InterPro" id="IPR036097">
    <property type="entry name" value="HisK_dim/P_sf"/>
</dbReference>
<dbReference type="Pfam" id="PF00512">
    <property type="entry name" value="HisKA"/>
    <property type="match status" value="1"/>
</dbReference>
<dbReference type="EMBL" id="BDCO01000001">
    <property type="protein sequence ID" value="GAT31516.1"/>
    <property type="molecule type" value="Genomic_DNA"/>
</dbReference>
<keyword evidence="15" id="KW-1185">Reference proteome</keyword>
<evidence type="ECO:0000256" key="5">
    <source>
        <dbReference type="ARBA" id="ARBA00022741"/>
    </source>
</evidence>
<dbReference type="Proteomes" id="UP000076023">
    <property type="component" value="Unassembled WGS sequence"/>
</dbReference>
<comment type="catalytic activity">
    <reaction evidence="1">
        <text>ATP + protein L-histidine = ADP + protein N-phospho-L-histidine.</text>
        <dbReference type="EC" id="2.7.13.3"/>
    </reaction>
</comment>
<proteinExistence type="predicted"/>
<dbReference type="InterPro" id="IPR003661">
    <property type="entry name" value="HisK_dim/P_dom"/>
</dbReference>
<keyword evidence="11" id="KW-0175">Coiled coil</keyword>
<evidence type="ECO:0000256" key="6">
    <source>
        <dbReference type="ARBA" id="ARBA00022777"/>
    </source>
</evidence>
<evidence type="ECO:0000256" key="12">
    <source>
        <dbReference type="SAM" id="Phobius"/>
    </source>
</evidence>
<dbReference type="InterPro" id="IPR005467">
    <property type="entry name" value="His_kinase_dom"/>
</dbReference>
<dbReference type="OrthoDB" id="9803190at2"/>
<evidence type="ECO:0000256" key="2">
    <source>
        <dbReference type="ARBA" id="ARBA00012438"/>
    </source>
</evidence>
<dbReference type="FunFam" id="1.10.287.130:FF:000002">
    <property type="entry name" value="Two-component osmosensing histidine kinase"/>
    <property type="match status" value="1"/>
</dbReference>
<dbReference type="CDD" id="cd16922">
    <property type="entry name" value="HATPase_EvgS-ArcB-TorS-like"/>
    <property type="match status" value="1"/>
</dbReference>
<accession>A0A146G3X6</accession>
<dbReference type="SMART" id="SM00388">
    <property type="entry name" value="HisKA"/>
    <property type="match status" value="1"/>
</dbReference>
<keyword evidence="6 14" id="KW-0418">Kinase</keyword>
<comment type="caution">
    <text evidence="14">The sequence shown here is derived from an EMBL/GenBank/DDBJ whole genome shotgun (WGS) entry which is preliminary data.</text>
</comment>
<name>A0A146G3X6_TERSA</name>
<dbReference type="GO" id="GO:0005524">
    <property type="term" value="F:ATP binding"/>
    <property type="evidence" value="ECO:0007669"/>
    <property type="project" value="UniProtKB-KW"/>
</dbReference>
<feature type="domain" description="Histidine kinase" evidence="13">
    <location>
        <begin position="365"/>
        <end position="582"/>
    </location>
</feature>
<evidence type="ECO:0000256" key="4">
    <source>
        <dbReference type="ARBA" id="ARBA00022679"/>
    </source>
</evidence>
<keyword evidence="12" id="KW-0812">Transmembrane</keyword>
<feature type="transmembrane region" description="Helical" evidence="12">
    <location>
        <begin position="205"/>
        <end position="224"/>
    </location>
</feature>
<feature type="transmembrane region" description="Helical" evidence="12">
    <location>
        <begin position="100"/>
        <end position="123"/>
    </location>
</feature>
<keyword evidence="4" id="KW-0808">Transferase</keyword>
<dbReference type="PRINTS" id="PR00344">
    <property type="entry name" value="BCTRLSENSOR"/>
</dbReference>
<dbReference type="Pfam" id="PF02518">
    <property type="entry name" value="HATPase_c"/>
    <property type="match status" value="1"/>
</dbReference>
<evidence type="ECO:0000256" key="9">
    <source>
        <dbReference type="ARBA" id="ARBA00064003"/>
    </source>
</evidence>
<evidence type="ECO:0000259" key="13">
    <source>
        <dbReference type="PROSITE" id="PS50109"/>
    </source>
</evidence>
<evidence type="ECO:0000256" key="10">
    <source>
        <dbReference type="ARBA" id="ARBA00068150"/>
    </source>
</evidence>
<keyword evidence="12" id="KW-1133">Transmembrane helix</keyword>
<dbReference type="SUPFAM" id="SSF55874">
    <property type="entry name" value="ATPase domain of HSP90 chaperone/DNA topoisomerase II/histidine kinase"/>
    <property type="match status" value="1"/>
</dbReference>
<dbReference type="InterPro" id="IPR003594">
    <property type="entry name" value="HATPase_dom"/>
</dbReference>
<dbReference type="STRING" id="690879.TSACC_164"/>
<dbReference type="PROSITE" id="PS50109">
    <property type="entry name" value="HIS_KIN"/>
    <property type="match status" value="1"/>
</dbReference>
<dbReference type="SMART" id="SM00387">
    <property type="entry name" value="HATPase_c"/>
    <property type="match status" value="1"/>
</dbReference>
<dbReference type="FunFam" id="3.30.565.10:FF:000010">
    <property type="entry name" value="Sensor histidine kinase RcsC"/>
    <property type="match status" value="1"/>
</dbReference>
<feature type="transmembrane region" description="Helical" evidence="12">
    <location>
        <begin position="179"/>
        <end position="199"/>
    </location>
</feature>
<dbReference type="AlphaFoldDB" id="A0A146G3X6"/>
<evidence type="ECO:0000256" key="3">
    <source>
        <dbReference type="ARBA" id="ARBA00022553"/>
    </source>
</evidence>
<evidence type="ECO:0000313" key="14">
    <source>
        <dbReference type="EMBL" id="GAT31516.1"/>
    </source>
</evidence>
<evidence type="ECO:0000256" key="1">
    <source>
        <dbReference type="ARBA" id="ARBA00000085"/>
    </source>
</evidence>